<gene>
    <name evidence="1" type="ORF">ACFQT0_05780</name>
</gene>
<comment type="caution">
    <text evidence="1">The sequence shown here is derived from an EMBL/GenBank/DDBJ whole genome shotgun (WGS) entry which is preliminary data.</text>
</comment>
<evidence type="ECO:0000313" key="2">
    <source>
        <dbReference type="Proteomes" id="UP001596513"/>
    </source>
</evidence>
<name>A0ABW2U3I9_9BACT</name>
<protein>
    <recommendedName>
        <fullName evidence="3">Outer membrane protein beta-barrel domain-containing protein</fullName>
    </recommendedName>
</protein>
<dbReference type="Proteomes" id="UP001596513">
    <property type="component" value="Unassembled WGS sequence"/>
</dbReference>
<accession>A0ABW2U3I9</accession>
<reference evidence="2" key="1">
    <citation type="journal article" date="2019" name="Int. J. Syst. Evol. Microbiol.">
        <title>The Global Catalogue of Microorganisms (GCM) 10K type strain sequencing project: providing services to taxonomists for standard genome sequencing and annotation.</title>
        <authorList>
            <consortium name="The Broad Institute Genomics Platform"/>
            <consortium name="The Broad Institute Genome Sequencing Center for Infectious Disease"/>
            <person name="Wu L."/>
            <person name="Ma J."/>
        </authorList>
    </citation>
    <scope>NUCLEOTIDE SEQUENCE [LARGE SCALE GENOMIC DNA]</scope>
    <source>
        <strain evidence="2">JCM 19635</strain>
    </source>
</reference>
<evidence type="ECO:0008006" key="3">
    <source>
        <dbReference type="Google" id="ProtNLM"/>
    </source>
</evidence>
<sequence length="144" mass="15226">MWASSLLDLGQFSTGPLRTTDFRYRTAGIPVELSYSNPAKRGWSLYGRLGGVVSALLGVRSEVEGSPEATRTYSIASASTPYRRVLGSIRGGAGAQFGAGKWAMTLGPVAELGLVPLNAHPAQGFLAQSRPYSFGVEASVEFGR</sequence>
<evidence type="ECO:0000313" key="1">
    <source>
        <dbReference type="EMBL" id="MFC7666982.1"/>
    </source>
</evidence>
<dbReference type="EMBL" id="JBHTEK010000001">
    <property type="protein sequence ID" value="MFC7666982.1"/>
    <property type="molecule type" value="Genomic_DNA"/>
</dbReference>
<proteinExistence type="predicted"/>
<keyword evidence="2" id="KW-1185">Reference proteome</keyword>
<organism evidence="1 2">
    <name type="scientific">Hymenobacter humi</name>
    <dbReference type="NCBI Taxonomy" id="1411620"/>
    <lineage>
        <taxon>Bacteria</taxon>
        <taxon>Pseudomonadati</taxon>
        <taxon>Bacteroidota</taxon>
        <taxon>Cytophagia</taxon>
        <taxon>Cytophagales</taxon>
        <taxon>Hymenobacteraceae</taxon>
        <taxon>Hymenobacter</taxon>
    </lineage>
</organism>
<dbReference type="RefSeq" id="WP_380201146.1">
    <property type="nucleotide sequence ID" value="NZ_JBHTEK010000001.1"/>
</dbReference>